<dbReference type="PANTHER" id="PTHR36111">
    <property type="entry name" value="INNER MEMBRANE PROTEIN-RELATED"/>
    <property type="match status" value="1"/>
</dbReference>
<feature type="transmembrane region" description="Helical" evidence="1">
    <location>
        <begin position="68"/>
        <end position="88"/>
    </location>
</feature>
<name>A0A7I9VIA3_9BACT</name>
<feature type="transmembrane region" description="Helical" evidence="1">
    <location>
        <begin position="230"/>
        <end position="247"/>
    </location>
</feature>
<reference evidence="3" key="1">
    <citation type="journal article" date="2020" name="Appl. Environ. Microbiol.">
        <title>Diazotrophic Anaeromyxobacter Isolates from Soils.</title>
        <authorList>
            <person name="Masuda Y."/>
            <person name="Yamanaka H."/>
            <person name="Xu Z.X."/>
            <person name="Shiratori Y."/>
            <person name="Aono T."/>
            <person name="Amachi S."/>
            <person name="Senoo K."/>
            <person name="Itoh H."/>
        </authorList>
    </citation>
    <scope>NUCLEOTIDE SEQUENCE [LARGE SCALE GENOMIC DNA]</scope>
    <source>
        <strain evidence="3">R267</strain>
    </source>
</reference>
<feature type="transmembrane region" description="Helical" evidence="1">
    <location>
        <begin position="198"/>
        <end position="218"/>
    </location>
</feature>
<keyword evidence="1" id="KW-0472">Membrane</keyword>
<dbReference type="Pfam" id="PF04474">
    <property type="entry name" value="DUF554"/>
    <property type="match status" value="1"/>
</dbReference>
<dbReference type="PANTHER" id="PTHR36111:SF2">
    <property type="entry name" value="INNER MEMBRANE PROTEIN"/>
    <property type="match status" value="1"/>
</dbReference>
<dbReference type="AlphaFoldDB" id="A0A7I9VIA3"/>
<accession>A0A7I9VIA3</accession>
<evidence type="ECO:0000256" key="1">
    <source>
        <dbReference type="SAM" id="Phobius"/>
    </source>
</evidence>
<protein>
    <recommendedName>
        <fullName evidence="4">DUF554 domain-containing protein</fullName>
    </recommendedName>
</protein>
<dbReference type="InterPro" id="IPR007563">
    <property type="entry name" value="DUF554"/>
</dbReference>
<gene>
    <name evidence="2" type="ORF">AMYX_08750</name>
</gene>
<feature type="transmembrane region" description="Helical" evidence="1">
    <location>
        <begin position="12"/>
        <end position="31"/>
    </location>
</feature>
<feature type="transmembrane region" description="Helical" evidence="1">
    <location>
        <begin position="109"/>
        <end position="131"/>
    </location>
</feature>
<proteinExistence type="predicted"/>
<dbReference type="Proteomes" id="UP000503640">
    <property type="component" value="Unassembled WGS sequence"/>
</dbReference>
<dbReference type="EMBL" id="BJTG01000002">
    <property type="protein sequence ID" value="GEJ56134.1"/>
    <property type="molecule type" value="Genomic_DNA"/>
</dbReference>
<organism evidence="2 3">
    <name type="scientific">Anaeromyxobacter diazotrophicus</name>
    <dbReference type="NCBI Taxonomy" id="2590199"/>
    <lineage>
        <taxon>Bacteria</taxon>
        <taxon>Pseudomonadati</taxon>
        <taxon>Myxococcota</taxon>
        <taxon>Myxococcia</taxon>
        <taxon>Myxococcales</taxon>
        <taxon>Cystobacterineae</taxon>
        <taxon>Anaeromyxobacteraceae</taxon>
        <taxon>Anaeromyxobacter</taxon>
    </lineage>
</organism>
<comment type="caution">
    <text evidence="2">The sequence shown here is derived from an EMBL/GenBank/DDBJ whole genome shotgun (WGS) entry which is preliminary data.</text>
</comment>
<feature type="transmembrane region" description="Helical" evidence="1">
    <location>
        <begin position="38"/>
        <end position="56"/>
    </location>
</feature>
<keyword evidence="1" id="KW-1133">Transmembrane helix</keyword>
<feature type="transmembrane region" description="Helical" evidence="1">
    <location>
        <begin position="151"/>
        <end position="177"/>
    </location>
</feature>
<evidence type="ECO:0000313" key="3">
    <source>
        <dbReference type="Proteomes" id="UP000503640"/>
    </source>
</evidence>
<evidence type="ECO:0000313" key="2">
    <source>
        <dbReference type="EMBL" id="GEJ56134.1"/>
    </source>
</evidence>
<dbReference type="RefSeq" id="WP_176063331.1">
    <property type="nucleotide sequence ID" value="NZ_BJTG01000002.1"/>
</dbReference>
<evidence type="ECO:0008006" key="4">
    <source>
        <dbReference type="Google" id="ProtNLM"/>
    </source>
</evidence>
<keyword evidence="3" id="KW-1185">Reference proteome</keyword>
<sequence>MELFARTSGTWFNMGTVVLGTAVGLAAGGRLPERMGRTLMQVLGLVTLLVGLRMAWELDGLHAGRVPGVIVALVSLALGAIAGEALGLEERLQTLGDFLRRRFRGSGRFTEGFVTASLLFCIGPMAIVGSIQNGLSHDSRTLVLKSALDGIASIALAGVYGVGVGFSALVLGALQGGMSLGAAGLARSLPDPAVDPRVLLVSGAGGLLIVGIGVNLLLGGLSVEDRRVRVGAMLPALAIAPALQALLG</sequence>
<keyword evidence="1" id="KW-0812">Transmembrane</keyword>